<dbReference type="PANTHER" id="PTHR30160">
    <property type="entry name" value="TETRAACYLDISACCHARIDE 4'-KINASE-RELATED"/>
    <property type="match status" value="1"/>
</dbReference>
<keyword evidence="2 3" id="KW-0808">Transferase</keyword>
<reference evidence="4" key="1">
    <citation type="journal article" date="2019" name="Int. J. Syst. Evol. Microbiol.">
        <title>The Global Catalogue of Microorganisms (GCM) 10K type strain sequencing project: providing services to taxonomists for standard genome sequencing and annotation.</title>
        <authorList>
            <consortium name="The Broad Institute Genomics Platform"/>
            <consortium name="The Broad Institute Genome Sequencing Center for Infectious Disease"/>
            <person name="Wu L."/>
            <person name="Ma J."/>
        </authorList>
    </citation>
    <scope>NUCLEOTIDE SEQUENCE [LARGE SCALE GENOMIC DNA]</scope>
    <source>
        <strain evidence="4">KCTC 23713</strain>
    </source>
</reference>
<keyword evidence="1" id="KW-0328">Glycosyltransferase</keyword>
<dbReference type="Pfam" id="PF01075">
    <property type="entry name" value="Glyco_transf_9"/>
    <property type="match status" value="1"/>
</dbReference>
<sequence length="342" mass="36441">MKILVIRRDNIGDLVLTTPLLASLRRAYPAAHIAALVNTYNQAVLAHCPDIDALHVYEKAKHLPGSKLAIWWRTLKLVLALKRQRFDVVILAGNGYSRQAAKFARLVGARKIVGYAPAHGAHVLDHVVTADPARHHHAEVTHRLLGALGIDSAPGAACVLPAPAEAAAARQALAGLSGSGMVIGVHISARKPQQRWPAEAFVALMQALHARLACRFMLFWSPGDEDHPAHPGDDRKAARIVAAAAQYGLPLLPYPTGELPQLIGGLAVCDVLLCSDGGAMHLAAGLGKPMVTFFGNTDAVHWGPWHVPHRLLQPDSRQVADISVAEAESALLSLLQETAPGG</sequence>
<dbReference type="InterPro" id="IPR002201">
    <property type="entry name" value="Glyco_trans_9"/>
</dbReference>
<gene>
    <name evidence="3" type="ORF">GCM10011419_02340</name>
</gene>
<dbReference type="PANTHER" id="PTHR30160:SF1">
    <property type="entry name" value="LIPOPOLYSACCHARIDE 1,2-N-ACETYLGLUCOSAMINETRANSFERASE-RELATED"/>
    <property type="match status" value="1"/>
</dbReference>
<name>A0ABQ3H546_9NEIS</name>
<protein>
    <submittedName>
        <fullName evidence="3">Glycosyl transferase family 9</fullName>
    </submittedName>
</protein>
<comment type="caution">
    <text evidence="3">The sequence shown here is derived from an EMBL/GenBank/DDBJ whole genome shotgun (WGS) entry which is preliminary data.</text>
</comment>
<dbReference type="GO" id="GO:0016740">
    <property type="term" value="F:transferase activity"/>
    <property type="evidence" value="ECO:0007669"/>
    <property type="project" value="UniProtKB-KW"/>
</dbReference>
<accession>A0ABQ3H546</accession>
<dbReference type="SUPFAM" id="SSF53756">
    <property type="entry name" value="UDP-Glycosyltransferase/glycogen phosphorylase"/>
    <property type="match status" value="1"/>
</dbReference>
<evidence type="ECO:0000313" key="4">
    <source>
        <dbReference type="Proteomes" id="UP000662678"/>
    </source>
</evidence>
<proteinExistence type="predicted"/>
<dbReference type="CDD" id="cd03789">
    <property type="entry name" value="GT9_LPS_heptosyltransferase"/>
    <property type="match status" value="1"/>
</dbReference>
<dbReference type="Gene3D" id="3.40.50.2000">
    <property type="entry name" value="Glycogen Phosphorylase B"/>
    <property type="match status" value="2"/>
</dbReference>
<evidence type="ECO:0000256" key="1">
    <source>
        <dbReference type="ARBA" id="ARBA00022676"/>
    </source>
</evidence>
<dbReference type="RefSeq" id="WP_189351811.1">
    <property type="nucleotide sequence ID" value="NZ_BMYP01000002.1"/>
</dbReference>
<dbReference type="InterPro" id="IPR051199">
    <property type="entry name" value="LPS_LOS_Heptosyltrfase"/>
</dbReference>
<evidence type="ECO:0000256" key="2">
    <source>
        <dbReference type="ARBA" id="ARBA00022679"/>
    </source>
</evidence>
<dbReference type="EMBL" id="BMYP01000002">
    <property type="protein sequence ID" value="GHD71105.1"/>
    <property type="molecule type" value="Genomic_DNA"/>
</dbReference>
<keyword evidence="4" id="KW-1185">Reference proteome</keyword>
<dbReference type="Proteomes" id="UP000662678">
    <property type="component" value="Unassembled WGS sequence"/>
</dbReference>
<evidence type="ECO:0000313" key="3">
    <source>
        <dbReference type="EMBL" id="GHD71105.1"/>
    </source>
</evidence>
<organism evidence="3 4">
    <name type="scientific">Vogesella fluminis</name>
    <dbReference type="NCBI Taxonomy" id="1069161"/>
    <lineage>
        <taxon>Bacteria</taxon>
        <taxon>Pseudomonadati</taxon>
        <taxon>Pseudomonadota</taxon>
        <taxon>Betaproteobacteria</taxon>
        <taxon>Neisseriales</taxon>
        <taxon>Chromobacteriaceae</taxon>
        <taxon>Vogesella</taxon>
    </lineage>
</organism>